<dbReference type="InterPro" id="IPR036909">
    <property type="entry name" value="Cyt_c-like_dom_sf"/>
</dbReference>
<keyword evidence="2 4" id="KW-0479">Metal-binding</keyword>
<dbReference type="Gene3D" id="1.10.760.10">
    <property type="entry name" value="Cytochrome c-like domain"/>
    <property type="match status" value="1"/>
</dbReference>
<dbReference type="Pfam" id="PF13442">
    <property type="entry name" value="Cytochrome_CBB3"/>
    <property type="match status" value="1"/>
</dbReference>
<organism evidence="7 8">
    <name type="scientific">Stieleria magnilauensis</name>
    <dbReference type="NCBI Taxonomy" id="2527963"/>
    <lineage>
        <taxon>Bacteria</taxon>
        <taxon>Pseudomonadati</taxon>
        <taxon>Planctomycetota</taxon>
        <taxon>Planctomycetia</taxon>
        <taxon>Pirellulales</taxon>
        <taxon>Pirellulaceae</taxon>
        <taxon>Stieleria</taxon>
    </lineage>
</organism>
<keyword evidence="1 4" id="KW-0349">Heme</keyword>
<dbReference type="InterPro" id="IPR013428">
    <property type="entry name" value="Membrane-bound_put_N"/>
</dbReference>
<dbReference type="InterPro" id="IPR055557">
    <property type="entry name" value="DUF7133"/>
</dbReference>
<evidence type="ECO:0000313" key="7">
    <source>
        <dbReference type="EMBL" id="QDV88038.1"/>
    </source>
</evidence>
<reference evidence="7 8" key="1">
    <citation type="submission" date="2019-02" db="EMBL/GenBank/DDBJ databases">
        <title>Deep-cultivation of Planctomycetes and their phenomic and genomic characterization uncovers novel biology.</title>
        <authorList>
            <person name="Wiegand S."/>
            <person name="Jogler M."/>
            <person name="Boedeker C."/>
            <person name="Pinto D."/>
            <person name="Vollmers J."/>
            <person name="Rivas-Marin E."/>
            <person name="Kohn T."/>
            <person name="Peeters S.H."/>
            <person name="Heuer A."/>
            <person name="Rast P."/>
            <person name="Oberbeckmann S."/>
            <person name="Bunk B."/>
            <person name="Jeske O."/>
            <person name="Meyerdierks A."/>
            <person name="Storesund J.E."/>
            <person name="Kallscheuer N."/>
            <person name="Luecker S."/>
            <person name="Lage O.M."/>
            <person name="Pohl T."/>
            <person name="Merkel B.J."/>
            <person name="Hornburger P."/>
            <person name="Mueller R.-W."/>
            <person name="Bruemmer F."/>
            <person name="Labrenz M."/>
            <person name="Spormann A.M."/>
            <person name="Op den Camp H."/>
            <person name="Overmann J."/>
            <person name="Amann R."/>
            <person name="Jetten M.S.M."/>
            <person name="Mascher T."/>
            <person name="Medema M.H."/>
            <person name="Devos D.P."/>
            <person name="Kaster A.-K."/>
            <person name="Ovreas L."/>
            <person name="Rohde M."/>
            <person name="Galperin M.Y."/>
            <person name="Jogler C."/>
        </authorList>
    </citation>
    <scope>NUCLEOTIDE SEQUENCE [LARGE SCALE GENOMIC DNA]</scope>
    <source>
        <strain evidence="7 8">TBK1r</strain>
    </source>
</reference>
<dbReference type="Pfam" id="PF23500">
    <property type="entry name" value="DUF7133"/>
    <property type="match status" value="1"/>
</dbReference>
<evidence type="ECO:0000259" key="6">
    <source>
        <dbReference type="PROSITE" id="PS51007"/>
    </source>
</evidence>
<evidence type="ECO:0000256" key="1">
    <source>
        <dbReference type="ARBA" id="ARBA00022617"/>
    </source>
</evidence>
<evidence type="ECO:0000256" key="3">
    <source>
        <dbReference type="ARBA" id="ARBA00023004"/>
    </source>
</evidence>
<keyword evidence="3 4" id="KW-0408">Iron</keyword>
<dbReference type="PANTHER" id="PTHR33546:SF1">
    <property type="entry name" value="LARGE, MULTIFUNCTIONAL SECRETED PROTEIN"/>
    <property type="match status" value="1"/>
</dbReference>
<dbReference type="PROSITE" id="PS51007">
    <property type="entry name" value="CYTC"/>
    <property type="match status" value="1"/>
</dbReference>
<accession>A0ABX5Y193</accession>
<protein>
    <submittedName>
        <fullName evidence="7">Cytochrome c</fullName>
    </submittedName>
</protein>
<name>A0ABX5Y193_9BACT</name>
<evidence type="ECO:0000256" key="4">
    <source>
        <dbReference type="PROSITE-ProRule" id="PRU00433"/>
    </source>
</evidence>
<keyword evidence="5" id="KW-1133">Transmembrane helix</keyword>
<dbReference type="NCBIfam" id="TIGR02603">
    <property type="entry name" value="CxxCH_TIGR02603"/>
    <property type="match status" value="1"/>
</dbReference>
<dbReference type="SUPFAM" id="SSF48371">
    <property type="entry name" value="ARM repeat"/>
    <property type="match status" value="1"/>
</dbReference>
<feature type="domain" description="Cytochrome c" evidence="6">
    <location>
        <begin position="886"/>
        <end position="1019"/>
    </location>
</feature>
<dbReference type="NCBIfam" id="TIGR02604">
    <property type="entry name" value="Piru_Ver_Nterm"/>
    <property type="match status" value="1"/>
</dbReference>
<evidence type="ECO:0000256" key="5">
    <source>
        <dbReference type="SAM" id="Phobius"/>
    </source>
</evidence>
<dbReference type="SUPFAM" id="SSF46626">
    <property type="entry name" value="Cytochrome c"/>
    <property type="match status" value="1"/>
</dbReference>
<proteinExistence type="predicted"/>
<evidence type="ECO:0000313" key="8">
    <source>
        <dbReference type="Proteomes" id="UP000318081"/>
    </source>
</evidence>
<feature type="transmembrane region" description="Helical" evidence="5">
    <location>
        <begin position="46"/>
        <end position="66"/>
    </location>
</feature>
<dbReference type="InterPro" id="IPR016024">
    <property type="entry name" value="ARM-type_fold"/>
</dbReference>
<keyword evidence="8" id="KW-1185">Reference proteome</keyword>
<dbReference type="PANTHER" id="PTHR33546">
    <property type="entry name" value="LARGE, MULTIFUNCTIONAL SECRETED PROTEIN-RELATED"/>
    <property type="match status" value="1"/>
</dbReference>
<dbReference type="InterPro" id="IPR011989">
    <property type="entry name" value="ARM-like"/>
</dbReference>
<keyword evidence="5" id="KW-0812">Transmembrane</keyword>
<dbReference type="InterPro" id="IPR011042">
    <property type="entry name" value="6-blade_b-propeller_TolB-like"/>
</dbReference>
<evidence type="ECO:0000256" key="2">
    <source>
        <dbReference type="ARBA" id="ARBA00022723"/>
    </source>
</evidence>
<dbReference type="InterPro" id="IPR009056">
    <property type="entry name" value="Cyt_c-like_dom"/>
</dbReference>
<dbReference type="EMBL" id="CP036432">
    <property type="protein sequence ID" value="QDV88038.1"/>
    <property type="molecule type" value="Genomic_DNA"/>
</dbReference>
<dbReference type="SUPFAM" id="SSF63829">
    <property type="entry name" value="Calcium-dependent phosphotriesterase"/>
    <property type="match status" value="1"/>
</dbReference>
<keyword evidence="5" id="KW-0472">Membrane</keyword>
<sequence>MTGDCVAAVARRRNVHALASVATLDISSPSPFPPPPALFRRIMIRLSYRLFLPCLAALLFFTPTPAADFADQLPRIAPTEPGDTLDDFRVADGYHIQLVAAEPLVNSPVAIEWDADGALFVCEMRGYSEDRDDKLSRITRLIDTDDDGVFDRHTVYADNLLWPTALFPYDEGLFVADAPDIFYLKDHDGDGVADSKKVVFTGFSIGNVQGLLNSFHWGLDNRIHLACGTVGGKVRRADEDESAAVEVRGHDMAFDPETYAFTLTSGGAQHGMCFDDWGRKFVSSNSDHLQQVMYEDRYIKRNPLLVAPSARQSIAADGPQAEVFRISPVEPWRVVRTRLRVAGLVRGPIEGGGRAAGYFTGATGVTIYRGDAWPQDDHSLAIVGDVGSNLIHRKRLTPTGVQLVGERIDPKSEFVASKDNWFRPAQFACGPDGALSVVDVYREVIEHPKSLPPEIKQHVDLTSGRNRGRIYRVVPDGYHHRPTPKLDTFDTESLAKLLQHPNAWHRETAARLIYQRQDKTISETLRRQVGQSASAQGRLHSLYALDGLGLLTPQDVIDRFDDPHPQVVRHAIRLAEQFASDQDIVGHLKPLVRHPSIDVRYQLAFSLGEFSFEAKSDWLAELALQNPTDRWIQTAVSSSTSGHPDRLFAALLKSDSVEPLAPFLLRLSSQIDRRDENDQRRRSLSALVSAAHHPGLLPAIGRLNRADRRDSIGEELYARAESLAAGLISMALAQVAETKRSDAERIRAIGWLADAPIDQIFPTLVKVLRDSESSELQLAVIGALDRSESPELVEILLEPWPTWSPRLRSAAGDVLFATAKRSAAVLDAIDAGTIDAADISLARWNALASSRDPELRKRAEGYLATIKGPSREAVIQQYQETFQLTGDAQRGAEVFKKQCAGCHQSGNVGHAIGPSLAAAATRGGESILTNVLDPNREVNPQYVNYVVLTTDGRTVAGMIASENANSITLRRAENVSDTILRQDIELLRNTNQSIMPEGFEKAIPPQAMADLIEYLQASLRN</sequence>
<dbReference type="InterPro" id="IPR013427">
    <property type="entry name" value="Haem-bd_dom_put"/>
</dbReference>
<dbReference type="Proteomes" id="UP000318081">
    <property type="component" value="Chromosome"/>
</dbReference>
<dbReference type="Gene3D" id="2.120.10.30">
    <property type="entry name" value="TolB, C-terminal domain"/>
    <property type="match status" value="1"/>
</dbReference>
<gene>
    <name evidence="7" type="ORF">TBK1r_70700</name>
</gene>
<dbReference type="Gene3D" id="1.25.10.10">
    <property type="entry name" value="Leucine-rich Repeat Variant"/>
    <property type="match status" value="1"/>
</dbReference>